<feature type="domain" description="Fe/B12 periplasmic-binding" evidence="1">
    <location>
        <begin position="58"/>
        <end position="312"/>
    </location>
</feature>
<dbReference type="PANTHER" id="PTHR30535:SF4">
    <property type="entry name" value="HEMIN-BINDING PERIPLASMIC PROTEIN HMUT"/>
    <property type="match status" value="1"/>
</dbReference>
<dbReference type="AlphaFoldDB" id="A0A6C1KHZ3"/>
<name>A0A6C1KHZ3_XANAU</name>
<dbReference type="Gene3D" id="3.40.50.1980">
    <property type="entry name" value="Nitrogenase molybdenum iron protein domain"/>
    <property type="match status" value="2"/>
</dbReference>
<dbReference type="OrthoDB" id="9797736at2"/>
<proteinExistence type="predicted"/>
<dbReference type="EMBL" id="VAUP01000015">
    <property type="protein sequence ID" value="TLX43810.1"/>
    <property type="molecule type" value="Genomic_DNA"/>
</dbReference>
<dbReference type="InterPro" id="IPR050902">
    <property type="entry name" value="ABC_Transporter_SBP"/>
</dbReference>
<evidence type="ECO:0000313" key="2">
    <source>
        <dbReference type="EMBL" id="TLX43810.1"/>
    </source>
</evidence>
<accession>A0A6C1KHZ3</accession>
<dbReference type="SUPFAM" id="SSF53807">
    <property type="entry name" value="Helical backbone' metal receptor"/>
    <property type="match status" value="1"/>
</dbReference>
<evidence type="ECO:0000259" key="1">
    <source>
        <dbReference type="PROSITE" id="PS50983"/>
    </source>
</evidence>
<dbReference type="InterPro" id="IPR002491">
    <property type="entry name" value="ABC_transptr_periplasmic_BD"/>
</dbReference>
<comment type="caution">
    <text evidence="2">The sequence shown here is derived from an EMBL/GenBank/DDBJ whole genome shotgun (WGS) entry which is preliminary data.</text>
</comment>
<evidence type="ECO:0000313" key="3">
    <source>
        <dbReference type="Proteomes" id="UP000305131"/>
    </source>
</evidence>
<organism evidence="2 3">
    <name type="scientific">Xanthobacter autotrophicus</name>
    <dbReference type="NCBI Taxonomy" id="280"/>
    <lineage>
        <taxon>Bacteria</taxon>
        <taxon>Pseudomonadati</taxon>
        <taxon>Pseudomonadota</taxon>
        <taxon>Alphaproteobacteria</taxon>
        <taxon>Hyphomicrobiales</taxon>
        <taxon>Xanthobacteraceae</taxon>
        <taxon>Xanthobacter</taxon>
    </lineage>
</organism>
<dbReference type="Pfam" id="PF01497">
    <property type="entry name" value="Peripla_BP_2"/>
    <property type="match status" value="1"/>
</dbReference>
<sequence>MIYLRGINAPDMKWKFSNSMSRPVRRRSLGTLLGAAVAFLCGMSEFCAAEVQKGDTSRIVAIGGAVTEILFALGLGDRVVAVDQTSRYPAAASRKPDVGYSRALSPEGVLSIGPSLILAAEGAGPRSTLDVLEQASVPVVLIPEAHDKAGVLAKIAAVAQAVGEQEKGRVLAAEVAADFAALEDMVKALPSRPRAVFVLSASGGAAVVGGSDTSADAIFRLACVTNAMAAIKGFKPALDEAAMSAEPDAVVVMKGGGQVLDADTVFSLPAFAGTPAARERRLVTMPGSFLLGFGPRTPRAARDLAAALHPGARLPELPPRQWAAEKDQ</sequence>
<dbReference type="PROSITE" id="PS50983">
    <property type="entry name" value="FE_B12_PBP"/>
    <property type="match status" value="1"/>
</dbReference>
<dbReference type="Proteomes" id="UP000305131">
    <property type="component" value="Unassembled WGS sequence"/>
</dbReference>
<reference evidence="2 3" key="1">
    <citation type="submission" date="2019-05" db="EMBL/GenBank/DDBJ databases">
        <authorList>
            <person name="Zhou X."/>
        </authorList>
    </citation>
    <scope>NUCLEOTIDE SEQUENCE [LARGE SCALE GENOMIC DNA]</scope>
    <source>
        <strain evidence="2 3">DSM 432</strain>
    </source>
</reference>
<protein>
    <recommendedName>
        <fullName evidence="1">Fe/B12 periplasmic-binding domain-containing protein</fullName>
    </recommendedName>
</protein>
<dbReference type="PANTHER" id="PTHR30535">
    <property type="entry name" value="VITAMIN B12-BINDING PROTEIN"/>
    <property type="match status" value="1"/>
</dbReference>
<gene>
    <name evidence="2" type="ORF">FBQ73_06820</name>
</gene>